<accession>A0A4U7KXQ2</accession>
<evidence type="ECO:0000256" key="2">
    <source>
        <dbReference type="ARBA" id="ARBA00010992"/>
    </source>
</evidence>
<comment type="caution">
    <text evidence="11">The sequence shown here is derived from an EMBL/GenBank/DDBJ whole genome shotgun (WGS) entry which is preliminary data.</text>
</comment>
<dbReference type="GO" id="GO:0005351">
    <property type="term" value="F:carbohydrate:proton symporter activity"/>
    <property type="evidence" value="ECO:0007669"/>
    <property type="project" value="TreeGrafter"/>
</dbReference>
<dbReference type="AlphaFoldDB" id="A0A4U7KXQ2"/>
<feature type="transmembrane region" description="Helical" evidence="9">
    <location>
        <begin position="482"/>
        <end position="503"/>
    </location>
</feature>
<dbReference type="RefSeq" id="XP_029739597.1">
    <property type="nucleotide sequence ID" value="XM_029883791.1"/>
</dbReference>
<dbReference type="GeneID" id="40726088"/>
<organism evidence="11 12">
    <name type="scientific">Sporisorium graminicola</name>
    <dbReference type="NCBI Taxonomy" id="280036"/>
    <lineage>
        <taxon>Eukaryota</taxon>
        <taxon>Fungi</taxon>
        <taxon>Dikarya</taxon>
        <taxon>Basidiomycota</taxon>
        <taxon>Ustilaginomycotina</taxon>
        <taxon>Ustilaginomycetes</taxon>
        <taxon>Ustilaginales</taxon>
        <taxon>Ustilaginaceae</taxon>
        <taxon>Sporisorium</taxon>
    </lineage>
</organism>
<feature type="transmembrane region" description="Helical" evidence="9">
    <location>
        <begin position="166"/>
        <end position="188"/>
    </location>
</feature>
<keyword evidence="12" id="KW-1185">Reference proteome</keyword>
<dbReference type="InterPro" id="IPR003663">
    <property type="entry name" value="Sugar/inositol_transpt"/>
</dbReference>
<keyword evidence="6 9" id="KW-0472">Membrane</keyword>
<dbReference type="KEGG" id="sgra:EX895_003193"/>
<comment type="catalytic activity">
    <reaction evidence="7">
        <text>myo-inositol(out) + H(+)(out) = myo-inositol(in) + H(+)(in)</text>
        <dbReference type="Rhea" id="RHEA:60364"/>
        <dbReference type="ChEBI" id="CHEBI:15378"/>
        <dbReference type="ChEBI" id="CHEBI:17268"/>
    </reaction>
</comment>
<feature type="transmembrane region" description="Helical" evidence="9">
    <location>
        <begin position="413"/>
        <end position="440"/>
    </location>
</feature>
<dbReference type="Proteomes" id="UP000306050">
    <property type="component" value="Chromosome SGRAM_20"/>
</dbReference>
<evidence type="ECO:0000256" key="1">
    <source>
        <dbReference type="ARBA" id="ARBA00004141"/>
    </source>
</evidence>
<feature type="domain" description="Major facilitator superfamily (MFS) profile" evidence="10">
    <location>
        <begin position="65"/>
        <end position="510"/>
    </location>
</feature>
<comment type="similarity">
    <text evidence="2 8">Belongs to the major facilitator superfamily. Sugar transporter (TC 2.A.1.1) family.</text>
</comment>
<dbReference type="InterPro" id="IPR020846">
    <property type="entry name" value="MFS_dom"/>
</dbReference>
<keyword evidence="4 9" id="KW-0812">Transmembrane</keyword>
<keyword evidence="3 8" id="KW-0813">Transport</keyword>
<dbReference type="InterPro" id="IPR005828">
    <property type="entry name" value="MFS_sugar_transport-like"/>
</dbReference>
<evidence type="ECO:0000256" key="7">
    <source>
        <dbReference type="ARBA" id="ARBA00049119"/>
    </source>
</evidence>
<evidence type="ECO:0000256" key="4">
    <source>
        <dbReference type="ARBA" id="ARBA00022692"/>
    </source>
</evidence>
<dbReference type="InterPro" id="IPR005829">
    <property type="entry name" value="Sugar_transporter_CS"/>
</dbReference>
<comment type="subcellular location">
    <subcellularLocation>
        <location evidence="1">Membrane</location>
        <topology evidence="1">Multi-pass membrane protein</topology>
    </subcellularLocation>
</comment>
<evidence type="ECO:0000256" key="5">
    <source>
        <dbReference type="ARBA" id="ARBA00022989"/>
    </source>
</evidence>
<feature type="transmembrane region" description="Helical" evidence="9">
    <location>
        <begin position="386"/>
        <end position="407"/>
    </location>
</feature>
<reference evidence="11 12" key="1">
    <citation type="submission" date="2019-05" db="EMBL/GenBank/DDBJ databases">
        <title>Sporisorium graminicola CBS 10092 draft sequencing and annotation.</title>
        <authorList>
            <person name="Solano-Gonzalez S."/>
            <person name="Caddick M.X."/>
            <person name="Darby A."/>
        </authorList>
    </citation>
    <scope>NUCLEOTIDE SEQUENCE [LARGE SCALE GENOMIC DNA]</scope>
    <source>
        <strain evidence="11 12">CBS 10092</strain>
    </source>
</reference>
<sequence>MKQDSSGVEGQGAIGLDGQEQDRIHEMLGSEYELIVQRAEQHAKYELRDLGVFNTFRLYWKPALWSVGISFALVMEGYDVVIINSFYGSNSFINRFGEKAPDGTKVITAPWQTGLSNSALCGEVIGLALNGWASDRFGYKKTYCAAMAMMMITILTPVLAQSLPQLSAGEVLMGIPWGVFQTLTTAYASEICPLSLRQYLTAWVTASWGLGILLSSIVVRATLNMSGNWAWRLPFAIQWIYPVPLFLVGLFAPESPWWFVRKGRVDEAKKSLQRLQTDVSGETQEHIDNHVAFMQHTIALEKLEQAGATYFECFRGVNLRRSEIAAVCFAFQWWCGNPLMSYAVTFFRRAGLSQDNSFTMNIVMNTSYIIGTVSSFFLMRVLGRRSLYLLGAVMCSAHLIVIGALGFSNKVAVSWAIGALLITFALSYNFTLGPVCYTIISEVPSNRLRAKTIVLARLAYVLTGLVTNTLTPRMLSPDAWNWGAKGAFLYLGTCVIVGTWCFFRLPETKGRTYAEIDELFVHKVPARKFKHTEVHLYPADAVATGAAIAAVQAFNDEEEKQSLEGDVRTATLDA</sequence>
<dbReference type="InterPro" id="IPR050360">
    <property type="entry name" value="MFS_Sugar_Transporters"/>
</dbReference>
<feature type="transmembrane region" description="Helical" evidence="9">
    <location>
        <begin position="239"/>
        <end position="260"/>
    </location>
</feature>
<dbReference type="PANTHER" id="PTHR48022:SF53">
    <property type="entry name" value="ALPHA-GLUCOSIDE TRANSPORTER, PUTATIVE (AFU_ORTHOLOGUE AFUA_3G01700)-RELATED"/>
    <property type="match status" value="1"/>
</dbReference>
<evidence type="ECO:0000256" key="3">
    <source>
        <dbReference type="ARBA" id="ARBA00022448"/>
    </source>
</evidence>
<feature type="transmembrane region" description="Helical" evidence="9">
    <location>
        <begin position="200"/>
        <end position="219"/>
    </location>
</feature>
<dbReference type="Gene3D" id="1.20.1250.20">
    <property type="entry name" value="MFS general substrate transporter like domains"/>
    <property type="match status" value="1"/>
</dbReference>
<feature type="transmembrane region" description="Helical" evidence="9">
    <location>
        <begin position="452"/>
        <end position="470"/>
    </location>
</feature>
<dbReference type="PANTHER" id="PTHR48022">
    <property type="entry name" value="PLASTIDIC GLUCOSE TRANSPORTER 4"/>
    <property type="match status" value="1"/>
</dbReference>
<dbReference type="PROSITE" id="PS50850">
    <property type="entry name" value="MFS"/>
    <property type="match status" value="1"/>
</dbReference>
<dbReference type="InterPro" id="IPR036259">
    <property type="entry name" value="MFS_trans_sf"/>
</dbReference>
<evidence type="ECO:0000256" key="9">
    <source>
        <dbReference type="SAM" id="Phobius"/>
    </source>
</evidence>
<dbReference type="Pfam" id="PF00083">
    <property type="entry name" value="Sugar_tr"/>
    <property type="match status" value="1"/>
</dbReference>
<feature type="transmembrane region" description="Helical" evidence="9">
    <location>
        <begin position="63"/>
        <end position="87"/>
    </location>
</feature>
<name>A0A4U7KXQ2_9BASI</name>
<gene>
    <name evidence="11" type="ORF">EX895_003193</name>
</gene>
<evidence type="ECO:0000259" key="10">
    <source>
        <dbReference type="PROSITE" id="PS50850"/>
    </source>
</evidence>
<proteinExistence type="inferred from homology"/>
<evidence type="ECO:0000313" key="11">
    <source>
        <dbReference type="EMBL" id="TKY87612.1"/>
    </source>
</evidence>
<feature type="transmembrane region" description="Helical" evidence="9">
    <location>
        <begin position="358"/>
        <end position="379"/>
    </location>
</feature>
<feature type="transmembrane region" description="Helical" evidence="9">
    <location>
        <begin position="324"/>
        <end position="346"/>
    </location>
</feature>
<dbReference type="EMBL" id="SRRM01000012">
    <property type="protein sequence ID" value="TKY87612.1"/>
    <property type="molecule type" value="Genomic_DNA"/>
</dbReference>
<protein>
    <recommendedName>
        <fullName evidence="10">Major facilitator superfamily (MFS) profile domain-containing protein</fullName>
    </recommendedName>
</protein>
<dbReference type="PROSITE" id="PS00217">
    <property type="entry name" value="SUGAR_TRANSPORT_2"/>
    <property type="match status" value="1"/>
</dbReference>
<evidence type="ECO:0000256" key="6">
    <source>
        <dbReference type="ARBA" id="ARBA00023136"/>
    </source>
</evidence>
<keyword evidence="5 9" id="KW-1133">Transmembrane helix</keyword>
<dbReference type="SUPFAM" id="SSF103473">
    <property type="entry name" value="MFS general substrate transporter"/>
    <property type="match status" value="1"/>
</dbReference>
<dbReference type="NCBIfam" id="TIGR00879">
    <property type="entry name" value="SP"/>
    <property type="match status" value="1"/>
</dbReference>
<dbReference type="OrthoDB" id="6612291at2759"/>
<feature type="transmembrane region" description="Helical" evidence="9">
    <location>
        <begin position="142"/>
        <end position="160"/>
    </location>
</feature>
<evidence type="ECO:0000256" key="8">
    <source>
        <dbReference type="RuleBase" id="RU003346"/>
    </source>
</evidence>
<dbReference type="FunFam" id="1.20.1250.20:FF:000078">
    <property type="entry name" value="MFS maltose transporter, putative"/>
    <property type="match status" value="1"/>
</dbReference>
<evidence type="ECO:0000313" key="12">
    <source>
        <dbReference type="Proteomes" id="UP000306050"/>
    </source>
</evidence>
<dbReference type="GO" id="GO:0016020">
    <property type="term" value="C:membrane"/>
    <property type="evidence" value="ECO:0007669"/>
    <property type="project" value="UniProtKB-SubCell"/>
</dbReference>